<dbReference type="Pfam" id="PF13560">
    <property type="entry name" value="HTH_31"/>
    <property type="match status" value="1"/>
</dbReference>
<proteinExistence type="predicted"/>
<dbReference type="InterPro" id="IPR010982">
    <property type="entry name" value="Lambda_DNA-bd_dom_sf"/>
</dbReference>
<dbReference type="Gene3D" id="1.10.260.40">
    <property type="entry name" value="lambda repressor-like DNA-binding domains"/>
    <property type="match status" value="1"/>
</dbReference>
<dbReference type="InterPro" id="IPR001387">
    <property type="entry name" value="Cro/C1-type_HTH"/>
</dbReference>
<dbReference type="SUPFAM" id="SSF47413">
    <property type="entry name" value="lambda repressor-like DNA-binding domains"/>
    <property type="match status" value="1"/>
</dbReference>
<evidence type="ECO:0000313" key="2">
    <source>
        <dbReference type="EMBL" id="GAP05143.1"/>
    </source>
</evidence>
<accession>A0A3F3HJ44</accession>
<dbReference type="GO" id="GO:0003677">
    <property type="term" value="F:DNA binding"/>
    <property type="evidence" value="ECO:0007669"/>
    <property type="project" value="InterPro"/>
</dbReference>
<dbReference type="RefSeq" id="WP_059394401.1">
    <property type="nucleotide sequence ID" value="NZ_DF968151.1"/>
</dbReference>
<gene>
    <name evidence="2" type="ORF">FTRO_0740010</name>
</gene>
<dbReference type="PROSITE" id="PS50943">
    <property type="entry name" value="HTH_CROC1"/>
    <property type="match status" value="1"/>
</dbReference>
<reference evidence="2" key="1">
    <citation type="journal article" date="2015" name="BMC Genomics">
        <title>Comparative genomics of Fructobacillus spp. and Leuconostoc spp. reveals niche-specific evolution of Fructobacillus spp.</title>
        <authorList>
            <person name="Endo A."/>
            <person name="Tanizawa Y."/>
            <person name="Tanaka N."/>
            <person name="Maeno S."/>
            <person name="Kumar H."/>
            <person name="Shiwa Y."/>
            <person name="Okada S."/>
            <person name="Yoshikawa H."/>
            <person name="Dicks L."/>
            <person name="Nakagawa J."/>
            <person name="Arita M."/>
        </authorList>
    </citation>
    <scope>NUCLEOTIDE SEQUENCE [LARGE SCALE GENOMIC DNA]</scope>
    <source>
        <strain evidence="2">F214-1</strain>
    </source>
</reference>
<dbReference type="AlphaFoldDB" id="A0A3F3HJ44"/>
<dbReference type="EMBL" id="DF968151">
    <property type="protein sequence ID" value="GAP05143.1"/>
    <property type="molecule type" value="Genomic_DNA"/>
</dbReference>
<name>A0A3F3HJ44_9LACO</name>
<sequence length="65" mass="7766">MSKEISDKMANRLWTARHKNNLTLGQVARKTGVSRTQLHRFFGEGRRNVSDTTYQKLWRFAYYDE</sequence>
<protein>
    <submittedName>
        <fullName evidence="2">Predicted transcriptional regulator</fullName>
    </submittedName>
</protein>
<organism evidence="2">
    <name type="scientific">Fructobacillus tropaeoli</name>
    <dbReference type="NCBI Taxonomy" id="709323"/>
    <lineage>
        <taxon>Bacteria</taxon>
        <taxon>Bacillati</taxon>
        <taxon>Bacillota</taxon>
        <taxon>Bacilli</taxon>
        <taxon>Lactobacillales</taxon>
        <taxon>Lactobacillaceae</taxon>
        <taxon>Fructobacillus</taxon>
    </lineage>
</organism>
<dbReference type="Proteomes" id="UP000064514">
    <property type="component" value="Unassembled WGS sequence"/>
</dbReference>
<feature type="domain" description="HTH cro/C1-type" evidence="1">
    <location>
        <begin position="13"/>
        <end position="38"/>
    </location>
</feature>
<evidence type="ECO:0000259" key="1">
    <source>
        <dbReference type="PROSITE" id="PS50943"/>
    </source>
</evidence>
<dbReference type="CDD" id="cd00093">
    <property type="entry name" value="HTH_XRE"/>
    <property type="match status" value="1"/>
</dbReference>